<comment type="caution">
    <text evidence="1">The sequence shown here is derived from an EMBL/GenBank/DDBJ whole genome shotgun (WGS) entry which is preliminary data.</text>
</comment>
<dbReference type="AlphaFoldDB" id="A0ABD3NL01"/>
<dbReference type="EMBL" id="JALLAZ020001347">
    <property type="protein sequence ID" value="KAL3776552.1"/>
    <property type="molecule type" value="Genomic_DNA"/>
</dbReference>
<proteinExistence type="predicted"/>
<gene>
    <name evidence="1" type="ORF">ACHAW5_008714</name>
</gene>
<keyword evidence="2" id="KW-1185">Reference proteome</keyword>
<evidence type="ECO:0000313" key="1">
    <source>
        <dbReference type="EMBL" id="KAL3776552.1"/>
    </source>
</evidence>
<sequence>MCVRNLIYEQSPGRIRFIFLGEWIDGSAENYDGHDAMPKSVLNCPPGDDDSIESRWMTWDEVHVFTRESRVDAVNLIDSIFEHEPITSFGMLEQSWRQNFPVPGLQVHPMNLLDNNNHHEGAAGSFFGGLGQTDIPEKAVGLTYHGRAALLTHLQCRLLVYNKIQNSFAMDARKHPQHHLYL</sequence>
<evidence type="ECO:0000313" key="2">
    <source>
        <dbReference type="Proteomes" id="UP001530315"/>
    </source>
</evidence>
<accession>A0ABD3NL01</accession>
<organism evidence="1 2">
    <name type="scientific">Stephanodiscus triporus</name>
    <dbReference type="NCBI Taxonomy" id="2934178"/>
    <lineage>
        <taxon>Eukaryota</taxon>
        <taxon>Sar</taxon>
        <taxon>Stramenopiles</taxon>
        <taxon>Ochrophyta</taxon>
        <taxon>Bacillariophyta</taxon>
        <taxon>Coscinodiscophyceae</taxon>
        <taxon>Thalassiosirophycidae</taxon>
        <taxon>Stephanodiscales</taxon>
        <taxon>Stephanodiscaceae</taxon>
        <taxon>Stephanodiscus</taxon>
    </lineage>
</organism>
<protein>
    <submittedName>
        <fullName evidence="1">Uncharacterized protein</fullName>
    </submittedName>
</protein>
<dbReference type="Proteomes" id="UP001530315">
    <property type="component" value="Unassembled WGS sequence"/>
</dbReference>
<name>A0ABD3NL01_9STRA</name>
<reference evidence="1 2" key="1">
    <citation type="submission" date="2024-10" db="EMBL/GenBank/DDBJ databases">
        <title>Updated reference genomes for cyclostephanoid diatoms.</title>
        <authorList>
            <person name="Roberts W.R."/>
            <person name="Alverson A.J."/>
        </authorList>
    </citation>
    <scope>NUCLEOTIDE SEQUENCE [LARGE SCALE GENOMIC DNA]</scope>
    <source>
        <strain evidence="1 2">AJA276-08</strain>
    </source>
</reference>